<dbReference type="AlphaFoldDB" id="A0A067RF69"/>
<dbReference type="InParanoid" id="A0A067RF69"/>
<dbReference type="EMBL" id="KK852544">
    <property type="protein sequence ID" value="KDR21643.1"/>
    <property type="molecule type" value="Genomic_DNA"/>
</dbReference>
<protein>
    <submittedName>
        <fullName evidence="1">Uncharacterized protein</fullName>
    </submittedName>
</protein>
<accession>A0A067RF69</accession>
<organism evidence="1 2">
    <name type="scientific">Zootermopsis nevadensis</name>
    <name type="common">Dampwood termite</name>
    <dbReference type="NCBI Taxonomy" id="136037"/>
    <lineage>
        <taxon>Eukaryota</taxon>
        <taxon>Metazoa</taxon>
        <taxon>Ecdysozoa</taxon>
        <taxon>Arthropoda</taxon>
        <taxon>Hexapoda</taxon>
        <taxon>Insecta</taxon>
        <taxon>Pterygota</taxon>
        <taxon>Neoptera</taxon>
        <taxon>Polyneoptera</taxon>
        <taxon>Dictyoptera</taxon>
        <taxon>Blattodea</taxon>
        <taxon>Blattoidea</taxon>
        <taxon>Termitoidae</taxon>
        <taxon>Termopsidae</taxon>
        <taxon>Zootermopsis</taxon>
    </lineage>
</organism>
<sequence length="90" mass="10295">MHACTDVHCRYILKLVYVHRIAHINLEGLDVRVQLTNFHVLHLQSFHPHLFVGVAGKPVLVFLPEVVETHLKLVETGVPQYGLRVLQNAR</sequence>
<keyword evidence="2" id="KW-1185">Reference proteome</keyword>
<gene>
    <name evidence="1" type="ORF">L798_01879</name>
</gene>
<proteinExistence type="predicted"/>
<dbReference type="Proteomes" id="UP000027135">
    <property type="component" value="Unassembled WGS sequence"/>
</dbReference>
<evidence type="ECO:0000313" key="1">
    <source>
        <dbReference type="EMBL" id="KDR21643.1"/>
    </source>
</evidence>
<evidence type="ECO:0000313" key="2">
    <source>
        <dbReference type="Proteomes" id="UP000027135"/>
    </source>
</evidence>
<name>A0A067RF69_ZOONE</name>
<reference evidence="1 2" key="1">
    <citation type="journal article" date="2014" name="Nat. Commun.">
        <title>Molecular traces of alternative social organization in a termite genome.</title>
        <authorList>
            <person name="Terrapon N."/>
            <person name="Li C."/>
            <person name="Robertson H.M."/>
            <person name="Ji L."/>
            <person name="Meng X."/>
            <person name="Booth W."/>
            <person name="Chen Z."/>
            <person name="Childers C.P."/>
            <person name="Glastad K.M."/>
            <person name="Gokhale K."/>
            <person name="Gowin J."/>
            <person name="Gronenberg W."/>
            <person name="Hermansen R.A."/>
            <person name="Hu H."/>
            <person name="Hunt B.G."/>
            <person name="Huylmans A.K."/>
            <person name="Khalil S.M."/>
            <person name="Mitchell R.D."/>
            <person name="Munoz-Torres M.C."/>
            <person name="Mustard J.A."/>
            <person name="Pan H."/>
            <person name="Reese J.T."/>
            <person name="Scharf M.E."/>
            <person name="Sun F."/>
            <person name="Vogel H."/>
            <person name="Xiao J."/>
            <person name="Yang W."/>
            <person name="Yang Z."/>
            <person name="Yang Z."/>
            <person name="Zhou J."/>
            <person name="Zhu J."/>
            <person name="Brent C.S."/>
            <person name="Elsik C.G."/>
            <person name="Goodisman M.A."/>
            <person name="Liberles D.A."/>
            <person name="Roe R.M."/>
            <person name="Vargo E.L."/>
            <person name="Vilcinskas A."/>
            <person name="Wang J."/>
            <person name="Bornberg-Bauer E."/>
            <person name="Korb J."/>
            <person name="Zhang G."/>
            <person name="Liebig J."/>
        </authorList>
    </citation>
    <scope>NUCLEOTIDE SEQUENCE [LARGE SCALE GENOMIC DNA]</scope>
    <source>
        <tissue evidence="1">Whole organism</tissue>
    </source>
</reference>